<evidence type="ECO:0008006" key="3">
    <source>
        <dbReference type="Google" id="ProtNLM"/>
    </source>
</evidence>
<dbReference type="EMBL" id="JAUSUR010000007">
    <property type="protein sequence ID" value="MDQ0362680.1"/>
    <property type="molecule type" value="Genomic_DNA"/>
</dbReference>
<comment type="caution">
    <text evidence="1">The sequence shown here is derived from an EMBL/GenBank/DDBJ whole genome shotgun (WGS) entry which is preliminary data.</text>
</comment>
<sequence length="73" mass="8351">MPEHGFKIYELNLTNEEDPQGVFDALKEELGDTFKGTPSTIIIENKEVAEFISGEMTEDELEDLVVEYQLDKK</sequence>
<proteinExistence type="predicted"/>
<accession>A0ABU0E733</accession>
<reference evidence="1 2" key="1">
    <citation type="submission" date="2023-07" db="EMBL/GenBank/DDBJ databases">
        <title>Genomic Encyclopedia of Type Strains, Phase IV (KMG-IV): sequencing the most valuable type-strain genomes for metagenomic binning, comparative biology and taxonomic classification.</title>
        <authorList>
            <person name="Goeker M."/>
        </authorList>
    </citation>
    <scope>NUCLEOTIDE SEQUENCE [LARGE SCALE GENOMIC DNA]</scope>
    <source>
        <strain evidence="1 2">DSM 16784</strain>
    </source>
</reference>
<dbReference type="Proteomes" id="UP001230220">
    <property type="component" value="Unassembled WGS sequence"/>
</dbReference>
<gene>
    <name evidence="1" type="ORF">J2S15_003434</name>
</gene>
<evidence type="ECO:0000313" key="2">
    <source>
        <dbReference type="Proteomes" id="UP001230220"/>
    </source>
</evidence>
<dbReference type="Gene3D" id="3.40.30.10">
    <property type="entry name" value="Glutaredoxin"/>
    <property type="match status" value="1"/>
</dbReference>
<organism evidence="1 2">
    <name type="scientific">Breznakia pachnodae</name>
    <dbReference type="NCBI Taxonomy" id="265178"/>
    <lineage>
        <taxon>Bacteria</taxon>
        <taxon>Bacillati</taxon>
        <taxon>Bacillota</taxon>
        <taxon>Erysipelotrichia</taxon>
        <taxon>Erysipelotrichales</taxon>
        <taxon>Erysipelotrichaceae</taxon>
        <taxon>Breznakia</taxon>
    </lineage>
</organism>
<evidence type="ECO:0000313" key="1">
    <source>
        <dbReference type="EMBL" id="MDQ0362680.1"/>
    </source>
</evidence>
<name>A0ABU0E733_9FIRM</name>
<keyword evidence="2" id="KW-1185">Reference proteome</keyword>
<protein>
    <recommendedName>
        <fullName evidence="3">Thioredoxin-like fold domain-containing protein</fullName>
    </recommendedName>
</protein>